<dbReference type="EMBL" id="AP028921">
    <property type="protein sequence ID" value="BET01708.1"/>
    <property type="molecule type" value="Genomic_DNA"/>
</dbReference>
<organism evidence="3 4">
    <name type="scientific">Nesidiocoris tenuis</name>
    <dbReference type="NCBI Taxonomy" id="355587"/>
    <lineage>
        <taxon>Eukaryota</taxon>
        <taxon>Metazoa</taxon>
        <taxon>Ecdysozoa</taxon>
        <taxon>Arthropoda</taxon>
        <taxon>Hexapoda</taxon>
        <taxon>Insecta</taxon>
        <taxon>Pterygota</taxon>
        <taxon>Neoptera</taxon>
        <taxon>Paraneoptera</taxon>
        <taxon>Hemiptera</taxon>
        <taxon>Heteroptera</taxon>
        <taxon>Panheteroptera</taxon>
        <taxon>Cimicomorpha</taxon>
        <taxon>Miridae</taxon>
        <taxon>Dicyphina</taxon>
        <taxon>Nesidiocoris</taxon>
    </lineage>
</organism>
<name>A0ABN7BFU0_9HEMI</name>
<gene>
    <name evidence="3" type="ORF">NTJ_14526</name>
</gene>
<dbReference type="Gene3D" id="3.40.30.10">
    <property type="entry name" value="Glutaredoxin"/>
    <property type="match status" value="1"/>
</dbReference>
<dbReference type="Pfam" id="PF21021">
    <property type="entry name" value="FAF1"/>
    <property type="match status" value="1"/>
</dbReference>
<feature type="compositionally biased region" description="Basic and acidic residues" evidence="1">
    <location>
        <begin position="318"/>
        <end position="336"/>
    </location>
</feature>
<evidence type="ECO:0000313" key="3">
    <source>
        <dbReference type="EMBL" id="BET01708.1"/>
    </source>
</evidence>
<evidence type="ECO:0000259" key="2">
    <source>
        <dbReference type="SMART" id="SM00594"/>
    </source>
</evidence>
<proteinExistence type="predicted"/>
<evidence type="ECO:0000256" key="1">
    <source>
        <dbReference type="SAM" id="MobiDB-lite"/>
    </source>
</evidence>
<dbReference type="Proteomes" id="UP001307889">
    <property type="component" value="Chromosome 13"/>
</dbReference>
<sequence>MNLNPQSAESLIPHRSSEVRGSFEFARKFVRLYIPSRISKPPFQIGTLAAAIKSAWERPPAEVRLLVIYIHRQGSIAERFSRIFHSQTVHELLTAHCILWGWDVTLDANKETLLRAVSSNLGFENSARLKSLSKRMYPCMLLLSKPYRSSGVEVVQFLKAFEDPRFTLSLFQDAIRVFTSIIRPLLIAKENGALQEASACASFSADEKIGNCRPPERQKTLADPTQKIKLHPQEAENLRNSMLKKSVRIESEEVEQQRAKKARIAAEREKQKAEKFSQLSRILQERTVSNGKRSDGASFPAEVSFHSQRKNSPKRSFTKHETSLSAKQRPDDEKELTITIKFK</sequence>
<feature type="region of interest" description="Disordered" evidence="1">
    <location>
        <begin position="284"/>
        <end position="343"/>
    </location>
</feature>
<accession>A0ABN7BFU0</accession>
<keyword evidence="4" id="KW-1185">Reference proteome</keyword>
<dbReference type="SMART" id="SM00594">
    <property type="entry name" value="UAS"/>
    <property type="match status" value="1"/>
</dbReference>
<evidence type="ECO:0000313" key="4">
    <source>
        <dbReference type="Proteomes" id="UP001307889"/>
    </source>
</evidence>
<feature type="compositionally biased region" description="Basic residues" evidence="1">
    <location>
        <begin position="307"/>
        <end position="317"/>
    </location>
</feature>
<dbReference type="InterPro" id="IPR006577">
    <property type="entry name" value="UAS"/>
</dbReference>
<feature type="domain" description="UAS" evidence="2">
    <location>
        <begin position="28"/>
        <end position="169"/>
    </location>
</feature>
<protein>
    <submittedName>
        <fullName evidence="3">Fas-associated factor</fullName>
    </submittedName>
</protein>
<reference evidence="3 4" key="1">
    <citation type="submission" date="2023-09" db="EMBL/GenBank/DDBJ databases">
        <title>Nesidiocoris tenuis whole genome shotgun sequence.</title>
        <authorList>
            <person name="Shibata T."/>
            <person name="Shimoda M."/>
            <person name="Kobayashi T."/>
            <person name="Uehara T."/>
        </authorList>
    </citation>
    <scope>NUCLEOTIDE SEQUENCE [LARGE SCALE GENOMIC DNA]</scope>
    <source>
        <strain evidence="3 4">Japan</strain>
    </source>
</reference>
<dbReference type="InterPro" id="IPR049483">
    <property type="entry name" value="FAF1_2-like_UAS"/>
</dbReference>